<evidence type="ECO:0000313" key="7">
    <source>
        <dbReference type="EMBL" id="RON92481.1"/>
    </source>
</evidence>
<evidence type="ECO:0000256" key="5">
    <source>
        <dbReference type="SAM" id="Phobius"/>
    </source>
</evidence>
<keyword evidence="4 5" id="KW-0472">Membrane</keyword>
<evidence type="ECO:0000256" key="4">
    <source>
        <dbReference type="ARBA" id="ARBA00023136"/>
    </source>
</evidence>
<comment type="subcellular location">
    <subcellularLocation>
        <location evidence="1">Membrane</location>
        <topology evidence="1">Multi-pass membrane protein</topology>
    </subcellularLocation>
</comment>
<dbReference type="Proteomes" id="UP000283650">
    <property type="component" value="Unassembled WGS sequence"/>
</dbReference>
<feature type="transmembrane region" description="Helical" evidence="5">
    <location>
        <begin position="272"/>
        <end position="289"/>
    </location>
</feature>
<feature type="transmembrane region" description="Helical" evidence="5">
    <location>
        <begin position="36"/>
        <end position="54"/>
    </location>
</feature>
<dbReference type="Pfam" id="PF00892">
    <property type="entry name" value="EamA"/>
    <property type="match status" value="2"/>
</dbReference>
<gene>
    <name evidence="7" type="ORF">BK672_20300</name>
</gene>
<dbReference type="InterPro" id="IPR000620">
    <property type="entry name" value="EamA_dom"/>
</dbReference>
<feature type="transmembrane region" description="Helical" evidence="5">
    <location>
        <begin position="91"/>
        <end position="113"/>
    </location>
</feature>
<name>A0A423N3I1_PSEFL</name>
<feature type="transmembrane region" description="Helical" evidence="5">
    <location>
        <begin position="66"/>
        <end position="85"/>
    </location>
</feature>
<feature type="transmembrane region" description="Helical" evidence="5">
    <location>
        <begin position="149"/>
        <end position="172"/>
    </location>
</feature>
<dbReference type="InterPro" id="IPR037185">
    <property type="entry name" value="EmrE-like"/>
</dbReference>
<feature type="transmembrane region" description="Helical" evidence="5">
    <location>
        <begin position="12"/>
        <end position="30"/>
    </location>
</feature>
<proteinExistence type="predicted"/>
<feature type="transmembrane region" description="Helical" evidence="5">
    <location>
        <begin position="216"/>
        <end position="236"/>
    </location>
</feature>
<sequence length="302" mass="31911">MSPVDIFRMLSLAAIWGASFLFMRIIAPVIGTIPTGFFRVSIAAVGLLVILGLMRVRWDFKGKLKTVMLLGVINSGIPATLYSVAAQVLPAGYSAIFNATTPLMGVLIGGLFFSEKLTAAKLGGVFLGLFGVGVLTRAGPVAFDLQLLMGAVACLLATTCYGFAGFLARRWLDQAGGLDSRLSALGSMLGATLFLLPLFGYSVITAPPVSWGGWNVWLSLLGLGLGCTAFAYIIYFRLLSSIGPVKSMTVTFMIPPFGVLWGALLLDEPLSMAHIYGGVLIALALWLVLKPASVKPAQATAR</sequence>
<comment type="caution">
    <text evidence="7">The sequence shown here is derived from an EMBL/GenBank/DDBJ whole genome shotgun (WGS) entry which is preliminary data.</text>
</comment>
<dbReference type="SUPFAM" id="SSF103481">
    <property type="entry name" value="Multidrug resistance efflux transporter EmrE"/>
    <property type="match status" value="2"/>
</dbReference>
<keyword evidence="3 5" id="KW-1133">Transmembrane helix</keyword>
<dbReference type="RefSeq" id="WP_123376303.1">
    <property type="nucleotide sequence ID" value="NZ_MOBY01000012.1"/>
</dbReference>
<dbReference type="PANTHER" id="PTHR32322:SF9">
    <property type="entry name" value="AMINO-ACID METABOLITE EFFLUX PUMP-RELATED"/>
    <property type="match status" value="1"/>
</dbReference>
<evidence type="ECO:0000259" key="6">
    <source>
        <dbReference type="Pfam" id="PF00892"/>
    </source>
</evidence>
<dbReference type="GO" id="GO:0016020">
    <property type="term" value="C:membrane"/>
    <property type="evidence" value="ECO:0007669"/>
    <property type="project" value="UniProtKB-SubCell"/>
</dbReference>
<dbReference type="EMBL" id="MOBY01000012">
    <property type="protein sequence ID" value="RON92481.1"/>
    <property type="molecule type" value="Genomic_DNA"/>
</dbReference>
<feature type="transmembrane region" description="Helical" evidence="5">
    <location>
        <begin position="184"/>
        <end position="204"/>
    </location>
</feature>
<evidence type="ECO:0000313" key="8">
    <source>
        <dbReference type="Proteomes" id="UP000283650"/>
    </source>
</evidence>
<feature type="transmembrane region" description="Helical" evidence="5">
    <location>
        <begin position="248"/>
        <end position="266"/>
    </location>
</feature>
<feature type="domain" description="EamA" evidence="6">
    <location>
        <begin position="9"/>
        <end position="136"/>
    </location>
</feature>
<protein>
    <submittedName>
        <fullName evidence="7">EamA family transporter</fullName>
    </submittedName>
</protein>
<evidence type="ECO:0000256" key="2">
    <source>
        <dbReference type="ARBA" id="ARBA00022692"/>
    </source>
</evidence>
<reference evidence="7 8" key="1">
    <citation type="submission" date="2016-10" db="EMBL/GenBank/DDBJ databases">
        <title>Comparative genome analysis of multiple Pseudomonas spp. focuses on biocontrol and plant growth promoting traits.</title>
        <authorList>
            <person name="Tao X.-Y."/>
            <person name="Taylor C.G."/>
        </authorList>
    </citation>
    <scope>NUCLEOTIDE SEQUENCE [LARGE SCALE GENOMIC DNA]</scope>
    <source>
        <strain evidence="7 8">2F9</strain>
    </source>
</reference>
<evidence type="ECO:0000256" key="3">
    <source>
        <dbReference type="ARBA" id="ARBA00022989"/>
    </source>
</evidence>
<dbReference type="PANTHER" id="PTHR32322">
    <property type="entry name" value="INNER MEMBRANE TRANSPORTER"/>
    <property type="match status" value="1"/>
</dbReference>
<dbReference type="AlphaFoldDB" id="A0A423N3I1"/>
<evidence type="ECO:0000256" key="1">
    <source>
        <dbReference type="ARBA" id="ARBA00004141"/>
    </source>
</evidence>
<feature type="domain" description="EamA" evidence="6">
    <location>
        <begin position="149"/>
        <end position="289"/>
    </location>
</feature>
<accession>A0A423N3I1</accession>
<dbReference type="InterPro" id="IPR050638">
    <property type="entry name" value="AA-Vitamin_Transporters"/>
</dbReference>
<keyword evidence="2 5" id="KW-0812">Transmembrane</keyword>
<organism evidence="7 8">
    <name type="scientific">Pseudomonas fluorescens</name>
    <dbReference type="NCBI Taxonomy" id="294"/>
    <lineage>
        <taxon>Bacteria</taxon>
        <taxon>Pseudomonadati</taxon>
        <taxon>Pseudomonadota</taxon>
        <taxon>Gammaproteobacteria</taxon>
        <taxon>Pseudomonadales</taxon>
        <taxon>Pseudomonadaceae</taxon>
        <taxon>Pseudomonas</taxon>
    </lineage>
</organism>
<feature type="transmembrane region" description="Helical" evidence="5">
    <location>
        <begin position="125"/>
        <end position="143"/>
    </location>
</feature>